<evidence type="ECO:0000256" key="1">
    <source>
        <dbReference type="SAM" id="MobiDB-lite"/>
    </source>
</evidence>
<dbReference type="RefSeq" id="WP_210231015.1">
    <property type="nucleotide sequence ID" value="NZ_CP076022.1"/>
</dbReference>
<reference evidence="3 4" key="1">
    <citation type="submission" date="2021-05" db="EMBL/GenBank/DDBJ databases">
        <title>Novel species in genus Arthrobacter.</title>
        <authorList>
            <person name="Zhang G."/>
        </authorList>
    </citation>
    <scope>NUCLEOTIDE SEQUENCE [LARGE SCALE GENOMIC DNA]</scope>
    <source>
        <strain evidence="4">zg-ZUI227</strain>
    </source>
</reference>
<organism evidence="3 4">
    <name type="scientific">Arthrobacter jiangjiafuii</name>
    <dbReference type="NCBI Taxonomy" id="2817475"/>
    <lineage>
        <taxon>Bacteria</taxon>
        <taxon>Bacillati</taxon>
        <taxon>Actinomycetota</taxon>
        <taxon>Actinomycetes</taxon>
        <taxon>Micrococcales</taxon>
        <taxon>Micrococcaceae</taxon>
        <taxon>Arthrobacter</taxon>
    </lineage>
</organism>
<dbReference type="Proteomes" id="UP000676885">
    <property type="component" value="Chromosome"/>
</dbReference>
<sequence length="156" mass="15418">MSIRPASARVLPATLLAVLVLAGCAAVGPGADPDSPGPGLVGPAQPGPEPLVPSGEATFIGEVDLDPKPAASLDGKGNLSLVTYGSSSCPPVVAGVEATSAGTIAIALDASAEGPCTADIAPTTHTVPLPAGVTERPTTVEIKYVNEPWEYTIPVS</sequence>
<gene>
    <name evidence="3" type="ORF">KKR91_07215</name>
</gene>
<evidence type="ECO:0000313" key="3">
    <source>
        <dbReference type="EMBL" id="QWC11339.1"/>
    </source>
</evidence>
<evidence type="ECO:0000313" key="4">
    <source>
        <dbReference type="Proteomes" id="UP000676885"/>
    </source>
</evidence>
<evidence type="ECO:0008006" key="5">
    <source>
        <dbReference type="Google" id="ProtNLM"/>
    </source>
</evidence>
<dbReference type="AlphaFoldDB" id="A0A975M7S4"/>
<dbReference type="PROSITE" id="PS51257">
    <property type="entry name" value="PROKAR_LIPOPROTEIN"/>
    <property type="match status" value="1"/>
</dbReference>
<feature type="signal peptide" evidence="2">
    <location>
        <begin position="1"/>
        <end position="25"/>
    </location>
</feature>
<name>A0A975M7S4_9MICC</name>
<dbReference type="EMBL" id="CP076022">
    <property type="protein sequence ID" value="QWC11339.1"/>
    <property type="molecule type" value="Genomic_DNA"/>
</dbReference>
<feature type="chain" id="PRO_5039601064" description="Lipoprotein" evidence="2">
    <location>
        <begin position="26"/>
        <end position="156"/>
    </location>
</feature>
<keyword evidence="4" id="KW-1185">Reference proteome</keyword>
<keyword evidence="2" id="KW-0732">Signal</keyword>
<dbReference type="KEGG" id="ajg:KKR91_07215"/>
<feature type="region of interest" description="Disordered" evidence="1">
    <location>
        <begin position="33"/>
        <end position="55"/>
    </location>
</feature>
<proteinExistence type="predicted"/>
<protein>
    <recommendedName>
        <fullName evidence="5">Lipoprotein</fullName>
    </recommendedName>
</protein>
<evidence type="ECO:0000256" key="2">
    <source>
        <dbReference type="SAM" id="SignalP"/>
    </source>
</evidence>
<accession>A0A975M7S4</accession>